<protein>
    <recommendedName>
        <fullName evidence="1">Bacterial spore germination immunoglobulin-like domain-containing protein</fullName>
    </recommendedName>
</protein>
<dbReference type="AlphaFoldDB" id="A0A1G2T1V8"/>
<dbReference type="Pfam" id="PF10648">
    <property type="entry name" value="Gmad2"/>
    <property type="match status" value="1"/>
</dbReference>
<feature type="domain" description="Bacterial spore germination immunoglobulin-like" evidence="1">
    <location>
        <begin position="42"/>
        <end position="128"/>
    </location>
</feature>
<accession>A0A1G2T1V8</accession>
<gene>
    <name evidence="2" type="ORF">A2758_02260</name>
</gene>
<sequence>MKTFIIGLIILLALTGLGIFVAGKYNSPTATTTPDNIKASLIRVASPLPGAIVSSPLIVTGEARGNWFFEATFPIRIEDENGIVLGNHYAEAQGDWMTTNFVPFVGFLTFSTSTTATGNLVLEKDNPSGLPENAAEVRVPVRFAVVGTSKTPIQDAVRAKLIELGLTKVTLIAASLNNGVLTLTFSDPQFQTSGGAARVTMFREAIEATAKKFEGVKEVRLKPDEVFQP</sequence>
<reference evidence="2 3" key="1">
    <citation type="journal article" date="2016" name="Nat. Commun.">
        <title>Thousands of microbial genomes shed light on interconnected biogeochemical processes in an aquifer system.</title>
        <authorList>
            <person name="Anantharaman K."/>
            <person name="Brown C.T."/>
            <person name="Hug L.A."/>
            <person name="Sharon I."/>
            <person name="Castelle C.J."/>
            <person name="Probst A.J."/>
            <person name="Thomas B.C."/>
            <person name="Singh A."/>
            <person name="Wilkins M.J."/>
            <person name="Karaoz U."/>
            <person name="Brodie E.L."/>
            <person name="Williams K.H."/>
            <person name="Hubbard S.S."/>
            <person name="Banfield J.F."/>
        </authorList>
    </citation>
    <scope>NUCLEOTIDE SEQUENCE [LARGE SCALE GENOMIC DNA]</scope>
</reference>
<proteinExistence type="predicted"/>
<name>A0A1G2T1V8_9BACT</name>
<dbReference type="Proteomes" id="UP000178612">
    <property type="component" value="Unassembled WGS sequence"/>
</dbReference>
<evidence type="ECO:0000259" key="1">
    <source>
        <dbReference type="Pfam" id="PF10648"/>
    </source>
</evidence>
<dbReference type="EMBL" id="MHVJ01000013">
    <property type="protein sequence ID" value="OHA91266.1"/>
    <property type="molecule type" value="Genomic_DNA"/>
</dbReference>
<evidence type="ECO:0000313" key="2">
    <source>
        <dbReference type="EMBL" id="OHA91266.1"/>
    </source>
</evidence>
<organism evidence="2 3">
    <name type="scientific">Candidatus Zambryskibacteria bacterium RIFCSPHIGHO2_01_FULL_49_18</name>
    <dbReference type="NCBI Taxonomy" id="1802740"/>
    <lineage>
        <taxon>Bacteria</taxon>
        <taxon>Candidatus Zambryskiibacteriota</taxon>
    </lineage>
</organism>
<evidence type="ECO:0000313" key="3">
    <source>
        <dbReference type="Proteomes" id="UP000178612"/>
    </source>
</evidence>
<comment type="caution">
    <text evidence="2">The sequence shown here is derived from an EMBL/GenBank/DDBJ whole genome shotgun (WGS) entry which is preliminary data.</text>
</comment>
<dbReference type="InterPro" id="IPR018911">
    <property type="entry name" value="Gmad2_Ig-like_dom"/>
</dbReference>